<feature type="transmembrane region" description="Helical" evidence="9">
    <location>
        <begin position="118"/>
        <end position="136"/>
    </location>
</feature>
<organism evidence="11 12">
    <name type="scientific">Embleya hyalina</name>
    <dbReference type="NCBI Taxonomy" id="516124"/>
    <lineage>
        <taxon>Bacteria</taxon>
        <taxon>Bacillati</taxon>
        <taxon>Actinomycetota</taxon>
        <taxon>Actinomycetes</taxon>
        <taxon>Kitasatosporales</taxon>
        <taxon>Streptomycetaceae</taxon>
        <taxon>Embleya</taxon>
    </lineage>
</organism>
<proteinExistence type="predicted"/>
<feature type="transmembrane region" description="Helical" evidence="9">
    <location>
        <begin position="148"/>
        <end position="168"/>
    </location>
</feature>
<dbReference type="GO" id="GO:0005886">
    <property type="term" value="C:plasma membrane"/>
    <property type="evidence" value="ECO:0007669"/>
    <property type="project" value="UniProtKB-SubCell"/>
</dbReference>
<feature type="domain" description="Major facilitator superfamily (MFS) profile" evidence="10">
    <location>
        <begin position="50"/>
        <end position="501"/>
    </location>
</feature>
<evidence type="ECO:0000256" key="5">
    <source>
        <dbReference type="ARBA" id="ARBA00022989"/>
    </source>
</evidence>
<dbReference type="GO" id="GO:0022857">
    <property type="term" value="F:transmembrane transporter activity"/>
    <property type="evidence" value="ECO:0007669"/>
    <property type="project" value="InterPro"/>
</dbReference>
<evidence type="ECO:0000256" key="4">
    <source>
        <dbReference type="ARBA" id="ARBA00022692"/>
    </source>
</evidence>
<dbReference type="InterPro" id="IPR036259">
    <property type="entry name" value="MFS_trans_sf"/>
</dbReference>
<evidence type="ECO:0000256" key="2">
    <source>
        <dbReference type="ARBA" id="ARBA00022448"/>
    </source>
</evidence>
<dbReference type="InterPro" id="IPR011701">
    <property type="entry name" value="MFS"/>
</dbReference>
<evidence type="ECO:0000256" key="7">
    <source>
        <dbReference type="ARBA" id="ARBA00023251"/>
    </source>
</evidence>
<dbReference type="Gene3D" id="1.20.1250.20">
    <property type="entry name" value="MFS general substrate transporter like domains"/>
    <property type="match status" value="1"/>
</dbReference>
<dbReference type="PANTHER" id="PTHR42718:SF46">
    <property type="entry name" value="BLR6921 PROTEIN"/>
    <property type="match status" value="1"/>
</dbReference>
<feature type="transmembrane region" description="Helical" evidence="9">
    <location>
        <begin position="307"/>
        <end position="331"/>
    </location>
</feature>
<comment type="subcellular location">
    <subcellularLocation>
        <location evidence="1">Cell membrane</location>
        <topology evidence="1">Multi-pass membrane protein</topology>
    </subcellularLocation>
</comment>
<evidence type="ECO:0000313" key="12">
    <source>
        <dbReference type="Proteomes" id="UP000286931"/>
    </source>
</evidence>
<protein>
    <submittedName>
        <fullName evidence="11">MFS transporter</fullName>
    </submittedName>
</protein>
<evidence type="ECO:0000256" key="3">
    <source>
        <dbReference type="ARBA" id="ARBA00022475"/>
    </source>
</evidence>
<feature type="transmembrane region" description="Helical" evidence="9">
    <location>
        <begin position="343"/>
        <end position="365"/>
    </location>
</feature>
<feature type="transmembrane region" description="Helical" evidence="9">
    <location>
        <begin position="372"/>
        <end position="390"/>
    </location>
</feature>
<dbReference type="RefSeq" id="WP_160161721.1">
    <property type="nucleotide sequence ID" value="NZ_BIFH01000037.1"/>
</dbReference>
<feature type="transmembrane region" description="Helical" evidence="9">
    <location>
        <begin position="209"/>
        <end position="228"/>
    </location>
</feature>
<evidence type="ECO:0000256" key="9">
    <source>
        <dbReference type="SAM" id="Phobius"/>
    </source>
</evidence>
<sequence length="504" mass="49570">MNHDTATRPKAASATRVATAATAAVPTTPGTPAPTATGTPATTTAATRTGAAFALLAAVQAVLNTSVTITSAAGPDIAADLGLGASGLVWTGAAYTLAFSGLLLLGGRMADRYGRRNAFRAGIALFAVASLAGALVPGGGSLITIRLLQGAGAAVAAPAAMALVGDVFPVEATRRRAMAAWGGLSGVGAALGMQLAGATATWASWRWSFVALALVGLVVAVLSGRYLPAGPTPTRGRVDVLGAALVTGGVALLSLGLVAVGTHGWLTVAVLLPIGAGLVLLLGFGVAENRIAAPLMPLRFLASGRRVGALATGMLAPIAGSSAAFLMSLYFQRVLGWSALRSALGFVPYTLALIVVSAAGVAIVARLGARRTASLGLITMAIAFLLFGRIDAESAYVGAPLSGMLVLPVGIALTAASAVVGATRGVSAGDAALAGGAFNTSMLMGPTIGMALFASLADAHTGAGPSPEQAATDGYVFAFHAAAALFAVAAVAVAVLRGSRTARA</sequence>
<evidence type="ECO:0000313" key="11">
    <source>
        <dbReference type="EMBL" id="GCE00162.1"/>
    </source>
</evidence>
<keyword evidence="7" id="KW-0046">Antibiotic resistance</keyword>
<feature type="region of interest" description="Disordered" evidence="8">
    <location>
        <begin position="1"/>
        <end position="42"/>
    </location>
</feature>
<dbReference type="Pfam" id="PF07690">
    <property type="entry name" value="MFS_1"/>
    <property type="match status" value="1"/>
</dbReference>
<dbReference type="GO" id="GO:0046677">
    <property type="term" value="P:response to antibiotic"/>
    <property type="evidence" value="ECO:0007669"/>
    <property type="project" value="UniProtKB-KW"/>
</dbReference>
<evidence type="ECO:0000256" key="1">
    <source>
        <dbReference type="ARBA" id="ARBA00004651"/>
    </source>
</evidence>
<dbReference type="SUPFAM" id="SSF103473">
    <property type="entry name" value="MFS general substrate transporter"/>
    <property type="match status" value="1"/>
</dbReference>
<dbReference type="AlphaFoldDB" id="A0A401Z016"/>
<keyword evidence="3" id="KW-1003">Cell membrane</keyword>
<dbReference type="Proteomes" id="UP000286931">
    <property type="component" value="Unassembled WGS sequence"/>
</dbReference>
<evidence type="ECO:0000256" key="8">
    <source>
        <dbReference type="SAM" id="MobiDB-lite"/>
    </source>
</evidence>
<name>A0A401Z016_9ACTN</name>
<dbReference type="InterPro" id="IPR020846">
    <property type="entry name" value="MFS_dom"/>
</dbReference>
<accession>A0A401Z016</accession>
<dbReference type="PROSITE" id="PS50850">
    <property type="entry name" value="MFS"/>
    <property type="match status" value="1"/>
</dbReference>
<feature type="compositionally biased region" description="Low complexity" evidence="8">
    <location>
        <begin position="11"/>
        <end position="42"/>
    </location>
</feature>
<gene>
    <name evidence="11" type="ORF">EHYA_07887</name>
</gene>
<feature type="transmembrane region" description="Helical" evidence="9">
    <location>
        <begin position="396"/>
        <end position="420"/>
    </location>
</feature>
<dbReference type="PANTHER" id="PTHR42718">
    <property type="entry name" value="MAJOR FACILITATOR SUPERFAMILY MULTIDRUG TRANSPORTER MFSC"/>
    <property type="match status" value="1"/>
</dbReference>
<keyword evidence="2" id="KW-0813">Transport</keyword>
<dbReference type="EMBL" id="BIFH01000037">
    <property type="protein sequence ID" value="GCE00162.1"/>
    <property type="molecule type" value="Genomic_DNA"/>
</dbReference>
<feature type="transmembrane region" description="Helical" evidence="9">
    <location>
        <begin position="432"/>
        <end position="454"/>
    </location>
</feature>
<dbReference type="InterPro" id="IPR005829">
    <property type="entry name" value="Sugar_transporter_CS"/>
</dbReference>
<feature type="transmembrane region" description="Helical" evidence="9">
    <location>
        <begin position="180"/>
        <end position="203"/>
    </location>
</feature>
<feature type="transmembrane region" description="Helical" evidence="9">
    <location>
        <begin position="88"/>
        <end position="106"/>
    </location>
</feature>
<dbReference type="Gene3D" id="1.20.1720.10">
    <property type="entry name" value="Multidrug resistance protein D"/>
    <property type="match status" value="1"/>
</dbReference>
<feature type="transmembrane region" description="Helical" evidence="9">
    <location>
        <begin position="240"/>
        <end position="259"/>
    </location>
</feature>
<keyword evidence="5 9" id="KW-1133">Transmembrane helix</keyword>
<comment type="caution">
    <text evidence="11">The sequence shown here is derived from an EMBL/GenBank/DDBJ whole genome shotgun (WGS) entry which is preliminary data.</text>
</comment>
<feature type="transmembrane region" description="Helical" evidence="9">
    <location>
        <begin position="474"/>
        <end position="496"/>
    </location>
</feature>
<dbReference type="PROSITE" id="PS00216">
    <property type="entry name" value="SUGAR_TRANSPORT_1"/>
    <property type="match status" value="1"/>
</dbReference>
<keyword evidence="4 9" id="KW-0812">Transmembrane</keyword>
<keyword evidence="6 9" id="KW-0472">Membrane</keyword>
<evidence type="ECO:0000256" key="6">
    <source>
        <dbReference type="ARBA" id="ARBA00023136"/>
    </source>
</evidence>
<keyword evidence="12" id="KW-1185">Reference proteome</keyword>
<dbReference type="OrthoDB" id="7375466at2"/>
<feature type="transmembrane region" description="Helical" evidence="9">
    <location>
        <begin position="265"/>
        <end position="287"/>
    </location>
</feature>
<reference evidence="11 12" key="1">
    <citation type="submission" date="2018-12" db="EMBL/GenBank/DDBJ databases">
        <title>Draft genome sequence of Embleya hyalina NBRC 13850T.</title>
        <authorList>
            <person name="Komaki H."/>
            <person name="Hosoyama A."/>
            <person name="Kimura A."/>
            <person name="Ichikawa N."/>
            <person name="Tamura T."/>
        </authorList>
    </citation>
    <scope>NUCLEOTIDE SEQUENCE [LARGE SCALE GENOMIC DNA]</scope>
    <source>
        <strain evidence="11 12">NBRC 13850</strain>
    </source>
</reference>
<evidence type="ECO:0000259" key="10">
    <source>
        <dbReference type="PROSITE" id="PS50850"/>
    </source>
</evidence>